<dbReference type="SUPFAM" id="SSF53649">
    <property type="entry name" value="Alkaline phosphatase-like"/>
    <property type="match status" value="1"/>
</dbReference>
<keyword evidence="2" id="KW-1185">Reference proteome</keyword>
<dbReference type="PANTHER" id="PTHR10151:SF120">
    <property type="entry name" value="BIS(5'-ADENOSYL)-TRIPHOSPHATASE"/>
    <property type="match status" value="1"/>
</dbReference>
<reference evidence="2" key="1">
    <citation type="journal article" date="2011" name="MBio">
        <title>Novel metabolic attributes of the genus Cyanothece, comprising a group of unicellular nitrogen-fixing Cyanobacteria.</title>
        <authorList>
            <person name="Bandyopadhyay A."/>
            <person name="Elvitigala T."/>
            <person name="Welsh E."/>
            <person name="Stockel J."/>
            <person name="Liberton M."/>
            <person name="Min H."/>
            <person name="Sherman L.A."/>
            <person name="Pakrasi H.B."/>
        </authorList>
    </citation>
    <scope>NUCLEOTIDE SEQUENCE [LARGE SCALE GENOMIC DNA]</scope>
    <source>
        <strain evidence="2">PCC 7822</strain>
    </source>
</reference>
<dbReference type="HOGENOM" id="CLU_047974_0_0_3"/>
<dbReference type="EMBL" id="CP002198">
    <property type="protein sequence ID" value="ADN14391.1"/>
    <property type="molecule type" value="Genomic_DNA"/>
</dbReference>
<dbReference type="AlphaFoldDB" id="E0UG08"/>
<dbReference type="OrthoDB" id="9779418at2"/>
<name>E0UG08_GLOV7</name>
<dbReference type="GO" id="GO:0016787">
    <property type="term" value="F:hydrolase activity"/>
    <property type="evidence" value="ECO:0007669"/>
    <property type="project" value="UniProtKB-ARBA"/>
</dbReference>
<gene>
    <name evidence="1" type="ordered locus">Cyan7822_2416</name>
</gene>
<organism evidence="1 2">
    <name type="scientific">Gloeothece verrucosa (strain PCC 7822)</name>
    <name type="common">Cyanothece sp. (strain PCC 7822)</name>
    <dbReference type="NCBI Taxonomy" id="497965"/>
    <lineage>
        <taxon>Bacteria</taxon>
        <taxon>Bacillati</taxon>
        <taxon>Cyanobacteriota</taxon>
        <taxon>Cyanophyceae</taxon>
        <taxon>Oscillatoriophycideae</taxon>
        <taxon>Chroococcales</taxon>
        <taxon>Aphanothecaceae</taxon>
        <taxon>Gloeothece</taxon>
        <taxon>Gloeothece verrucosa</taxon>
    </lineage>
</organism>
<sequence length="456" mass="52007">MQKTVVLNVVGLTSRLLEHTPFLSQWASRGKLAMVKPLLPAVTCSVQATYLTGKWPDEHGIVGNGWYFRSECEVKFWRQSNKLIQGQKIWDVARGVDPSFTCANLFWWYNMYSGADYGITPRPMYPADGRKIPDIYTKPIDIREPIQSELGQFPLFKFWGPNTSIDSTRWIADSAKWMEERYNPSLTLIYLPHLDYCLQRFGNDLNQIKEDLEEIDGVCQNLINFYAARDAEVIVLSEYGITDVSKPIHLNRILREAGLLTVREEMGKELLDAGASIAFAVADHQLAHVYVNDPSYINKVRDLLESANGVAKVLDKEEKSVYHLNHSRAGELVLIAESDAWFTYYYWLDDKRAPDFATTVDIHRKPGYDPVELFIDPRLKFPQLKVGLNLLKKRLGFRYLMDVISLDASLVRGSHGCLPSLLSDSPVFITQNSGLVNANKIEAIEVFSLILQHLWQ</sequence>
<dbReference type="STRING" id="497965.Cyan7822_2416"/>
<dbReference type="InterPro" id="IPR017850">
    <property type="entry name" value="Alkaline_phosphatase_core_sf"/>
</dbReference>
<dbReference type="Pfam" id="PF01663">
    <property type="entry name" value="Phosphodiest"/>
    <property type="match status" value="1"/>
</dbReference>
<dbReference type="eggNOG" id="COG1524">
    <property type="taxonomic scope" value="Bacteria"/>
</dbReference>
<proteinExistence type="predicted"/>
<dbReference type="CDD" id="cd16018">
    <property type="entry name" value="Enpp"/>
    <property type="match status" value="1"/>
</dbReference>
<protein>
    <submittedName>
        <fullName evidence="1">Type I phosphodiesterase/nucleotide pyrophosphatase</fullName>
    </submittedName>
</protein>
<dbReference type="KEGG" id="cyj:Cyan7822_2416"/>
<accession>E0UG08</accession>
<dbReference type="InterPro" id="IPR002591">
    <property type="entry name" value="Phosphodiest/P_Trfase"/>
</dbReference>
<evidence type="ECO:0000313" key="1">
    <source>
        <dbReference type="EMBL" id="ADN14391.1"/>
    </source>
</evidence>
<dbReference type="Gene3D" id="3.40.720.10">
    <property type="entry name" value="Alkaline Phosphatase, subunit A"/>
    <property type="match status" value="1"/>
</dbReference>
<dbReference type="InterPro" id="IPR023116">
    <property type="entry name" value="Phosphonoacetate_hydro_insert"/>
</dbReference>
<dbReference type="Gene3D" id="3.30.1360.110">
    <property type="entry name" value="Domain 2, Phosphonoacetate Hydrolase"/>
    <property type="match status" value="1"/>
</dbReference>
<dbReference type="RefSeq" id="WP_013322496.1">
    <property type="nucleotide sequence ID" value="NC_014501.1"/>
</dbReference>
<dbReference type="Proteomes" id="UP000008206">
    <property type="component" value="Chromosome"/>
</dbReference>
<evidence type="ECO:0000313" key="2">
    <source>
        <dbReference type="Proteomes" id="UP000008206"/>
    </source>
</evidence>
<dbReference type="PANTHER" id="PTHR10151">
    <property type="entry name" value="ECTONUCLEOTIDE PYROPHOSPHATASE/PHOSPHODIESTERASE"/>
    <property type="match status" value="1"/>
</dbReference>